<gene>
    <name evidence="1" type="ORF">SAMN05421664_2119</name>
</gene>
<organism evidence="1 2">
    <name type="scientific">Chryseobacterium soldanellicola</name>
    <dbReference type="NCBI Taxonomy" id="311333"/>
    <lineage>
        <taxon>Bacteria</taxon>
        <taxon>Pseudomonadati</taxon>
        <taxon>Bacteroidota</taxon>
        <taxon>Flavobacteriia</taxon>
        <taxon>Flavobacteriales</taxon>
        <taxon>Weeksellaceae</taxon>
        <taxon>Chryseobacterium group</taxon>
        <taxon>Chryseobacterium</taxon>
    </lineage>
</organism>
<dbReference type="RefSeq" id="WP_089755723.1">
    <property type="nucleotide sequence ID" value="NZ_FNKL01000003.1"/>
</dbReference>
<dbReference type="Proteomes" id="UP000199627">
    <property type="component" value="Unassembled WGS sequence"/>
</dbReference>
<dbReference type="OrthoDB" id="797474at2"/>
<keyword evidence="2" id="KW-1185">Reference proteome</keyword>
<proteinExistence type="predicted"/>
<evidence type="ECO:0000313" key="1">
    <source>
        <dbReference type="EMBL" id="SDQ67619.1"/>
    </source>
</evidence>
<dbReference type="AlphaFoldDB" id="A0A1H1CUA3"/>
<sequence length="162" mass="19467">MNWIIRNTKRIKFHTNLTEVLKPIWKDLFEYNWVLTDLDFMSDDNDIHIDFNHDYFILNKEQFEKLYQSETQIIWGIISATPKNLQLNTNSISNLSAEDLNAWKNNQFLIPESYVEIVAFDSAYTIVKFKDEKLSNKFKEYFEDEAIDLQKFNEDYMTKPKT</sequence>
<reference evidence="2" key="1">
    <citation type="submission" date="2016-10" db="EMBL/GenBank/DDBJ databases">
        <authorList>
            <person name="Varghese N."/>
            <person name="Submissions S."/>
        </authorList>
    </citation>
    <scope>NUCLEOTIDE SEQUENCE [LARGE SCALE GENOMIC DNA]</scope>
    <source>
        <strain evidence="2">DSM 17072</strain>
    </source>
</reference>
<evidence type="ECO:0000313" key="2">
    <source>
        <dbReference type="Proteomes" id="UP000199627"/>
    </source>
</evidence>
<dbReference type="STRING" id="311333.SAMN05421664_2119"/>
<dbReference type="EMBL" id="FNKL01000003">
    <property type="protein sequence ID" value="SDQ67619.1"/>
    <property type="molecule type" value="Genomic_DNA"/>
</dbReference>
<accession>A0A1H1CUA3</accession>
<name>A0A1H1CUA3_9FLAO</name>
<protein>
    <submittedName>
        <fullName evidence="1">Uncharacterized protein</fullName>
    </submittedName>
</protein>